<sequence>MHPGPLVGPRRARLRRTVAAAAALIVMLLVTTGCLGSMPRDSQGTLDRATGGVLRVGVSEHPPFTVVGENGDVSGEEVDLIQQYAAGIDARIEWTAGPESVLSEAMKNGDLDVVIGGFTADAPWTSTIAFPRPYTTLERPDGSTAKVVMGVRPGENALMVDLELFLARAAGEI</sequence>
<keyword evidence="1" id="KW-0732">Signal</keyword>
<dbReference type="RefSeq" id="WP_193864763.1">
    <property type="nucleotide sequence ID" value="NZ_JADEYR010000001.1"/>
</dbReference>
<dbReference type="InterPro" id="IPR001638">
    <property type="entry name" value="Solute-binding_3/MltF_N"/>
</dbReference>
<accession>A0ABR9VXX3</accession>
<dbReference type="Proteomes" id="UP000644727">
    <property type="component" value="Unassembled WGS sequence"/>
</dbReference>
<feature type="domain" description="Solute-binding protein family 3/N-terminal" evidence="2">
    <location>
        <begin position="54"/>
        <end position="136"/>
    </location>
</feature>
<dbReference type="Gene3D" id="3.40.190.10">
    <property type="entry name" value="Periplasmic binding protein-like II"/>
    <property type="match status" value="1"/>
</dbReference>
<gene>
    <name evidence="3" type="ORF">IOE58_02095</name>
</gene>
<name>A0ABR9VXX3_9MICO</name>
<evidence type="ECO:0000313" key="4">
    <source>
        <dbReference type="Proteomes" id="UP000644727"/>
    </source>
</evidence>
<dbReference type="SUPFAM" id="SSF53850">
    <property type="entry name" value="Periplasmic binding protein-like II"/>
    <property type="match status" value="1"/>
</dbReference>
<protein>
    <submittedName>
        <fullName evidence="3">Transporter substrate-binding domain-containing protein</fullName>
    </submittedName>
</protein>
<dbReference type="EMBL" id="JADEYR010000001">
    <property type="protein sequence ID" value="MBE9403041.1"/>
    <property type="molecule type" value="Genomic_DNA"/>
</dbReference>
<comment type="caution">
    <text evidence="3">The sequence shown here is derived from an EMBL/GenBank/DDBJ whole genome shotgun (WGS) entry which is preliminary data.</text>
</comment>
<evidence type="ECO:0000259" key="2">
    <source>
        <dbReference type="Pfam" id="PF00497"/>
    </source>
</evidence>
<organism evidence="3 4">
    <name type="scientific">Brachybacterium epidermidis</name>
    <dbReference type="NCBI Taxonomy" id="2781983"/>
    <lineage>
        <taxon>Bacteria</taxon>
        <taxon>Bacillati</taxon>
        <taxon>Actinomycetota</taxon>
        <taxon>Actinomycetes</taxon>
        <taxon>Micrococcales</taxon>
        <taxon>Dermabacteraceae</taxon>
        <taxon>Brachybacterium</taxon>
    </lineage>
</organism>
<dbReference type="PANTHER" id="PTHR35936">
    <property type="entry name" value="MEMBRANE-BOUND LYTIC MUREIN TRANSGLYCOSYLASE F"/>
    <property type="match status" value="1"/>
</dbReference>
<proteinExistence type="predicted"/>
<evidence type="ECO:0000256" key="1">
    <source>
        <dbReference type="ARBA" id="ARBA00022729"/>
    </source>
</evidence>
<reference evidence="3 4" key="1">
    <citation type="submission" date="2020-10" db="EMBL/GenBank/DDBJ databases">
        <title>Draft genome and description of Brachybacterium epidermidis sp nov.</title>
        <authorList>
            <person name="Boxberger M."/>
            <person name="La Scola B."/>
        </authorList>
    </citation>
    <scope>NUCLEOTIDE SEQUENCE [LARGE SCALE GENOMIC DNA]</scope>
    <source>
        <strain evidence="3 4">Marseille-Q2903</strain>
    </source>
</reference>
<keyword evidence="4" id="KW-1185">Reference proteome</keyword>
<evidence type="ECO:0000313" key="3">
    <source>
        <dbReference type="EMBL" id="MBE9403041.1"/>
    </source>
</evidence>
<dbReference type="Pfam" id="PF00497">
    <property type="entry name" value="SBP_bac_3"/>
    <property type="match status" value="1"/>
</dbReference>